<reference evidence="5" key="1">
    <citation type="submission" date="2025-08" db="UniProtKB">
        <authorList>
            <consortium name="Ensembl"/>
        </authorList>
    </citation>
    <scope>IDENTIFICATION</scope>
</reference>
<dbReference type="InterPro" id="IPR006703">
    <property type="entry name" value="G_AIG1"/>
</dbReference>
<dbReference type="PANTHER" id="PTHR10903:SF73">
    <property type="entry name" value="GTPASE IMAP FAMILY MEMBER 8"/>
    <property type="match status" value="1"/>
</dbReference>
<dbReference type="OMA" id="QEISHCI"/>
<evidence type="ECO:0000256" key="1">
    <source>
        <dbReference type="ARBA" id="ARBA00008535"/>
    </source>
</evidence>
<proteinExistence type="inferred from homology"/>
<dbReference type="FunFam" id="3.40.50.300:FF:000366">
    <property type="entry name" value="GTPase, IMAP family member 2"/>
    <property type="match status" value="1"/>
</dbReference>
<evidence type="ECO:0000313" key="6">
    <source>
        <dbReference type="Proteomes" id="UP000694392"/>
    </source>
</evidence>
<evidence type="ECO:0000256" key="2">
    <source>
        <dbReference type="ARBA" id="ARBA00022741"/>
    </source>
</evidence>
<dbReference type="Pfam" id="PF04548">
    <property type="entry name" value="AIG1"/>
    <property type="match status" value="1"/>
</dbReference>
<evidence type="ECO:0000259" key="4">
    <source>
        <dbReference type="PROSITE" id="PS51720"/>
    </source>
</evidence>
<dbReference type="Proteomes" id="UP000694392">
    <property type="component" value="Unplaced"/>
</dbReference>
<organism evidence="5 6">
    <name type="scientific">Sphenodon punctatus</name>
    <name type="common">Tuatara</name>
    <name type="synonym">Hatteria punctata</name>
    <dbReference type="NCBI Taxonomy" id="8508"/>
    <lineage>
        <taxon>Eukaryota</taxon>
        <taxon>Metazoa</taxon>
        <taxon>Chordata</taxon>
        <taxon>Craniata</taxon>
        <taxon>Vertebrata</taxon>
        <taxon>Euteleostomi</taxon>
        <taxon>Lepidosauria</taxon>
        <taxon>Sphenodontia</taxon>
        <taxon>Sphenodontidae</taxon>
        <taxon>Sphenodon</taxon>
    </lineage>
</organism>
<dbReference type="Ensembl" id="ENSSPUT00000019473.1">
    <property type="protein sequence ID" value="ENSSPUP00000018283.1"/>
    <property type="gene ID" value="ENSSPUG00000014119.1"/>
</dbReference>
<dbReference type="GeneTree" id="ENSGT00940000154844"/>
<dbReference type="SUPFAM" id="SSF52540">
    <property type="entry name" value="P-loop containing nucleoside triphosphate hydrolases"/>
    <property type="match status" value="1"/>
</dbReference>
<keyword evidence="6" id="KW-1185">Reference proteome</keyword>
<comment type="similarity">
    <text evidence="1">Belongs to the TRAFAC class TrmE-Era-EngA-EngB-Septin-like GTPase superfamily. AIG1/Toc34/Toc159-like paraseptin GTPase family. IAN subfamily.</text>
</comment>
<evidence type="ECO:0000256" key="3">
    <source>
        <dbReference type="ARBA" id="ARBA00023134"/>
    </source>
</evidence>
<dbReference type="GO" id="GO:0005525">
    <property type="term" value="F:GTP binding"/>
    <property type="evidence" value="ECO:0007669"/>
    <property type="project" value="UniProtKB-KW"/>
</dbReference>
<evidence type="ECO:0000313" key="5">
    <source>
        <dbReference type="Ensembl" id="ENSSPUP00000018283.1"/>
    </source>
</evidence>
<dbReference type="Gene3D" id="3.40.50.300">
    <property type="entry name" value="P-loop containing nucleotide triphosphate hydrolases"/>
    <property type="match status" value="1"/>
</dbReference>
<sequence length="218" mass="24437">MDPSPQSCSFKKSHCFNMTEGGQSAGSEPELRIILVGKTGGGRSATGNTILGRKVFESKLGAKSITVTCQEGRRRWKRNELVVIDTPAIFDPKVYDKRTYEEIGRCIELSSPGPHALVLVTQLGRFTEEDKEAVRGVQDIFGVEARRHMIVLFTRKEDLAGGSLHEFIRNQDNKDLQKLIQQCGNRYCTFKAVVRASTRTEFKSGLDKFLDDRSISSY</sequence>
<dbReference type="CDD" id="cd01852">
    <property type="entry name" value="AIG1"/>
    <property type="match status" value="1"/>
</dbReference>
<reference evidence="5" key="2">
    <citation type="submission" date="2025-09" db="UniProtKB">
        <authorList>
            <consortium name="Ensembl"/>
        </authorList>
    </citation>
    <scope>IDENTIFICATION</scope>
</reference>
<feature type="domain" description="AIG1-type G" evidence="4">
    <location>
        <begin position="28"/>
        <end position="218"/>
    </location>
</feature>
<dbReference type="InterPro" id="IPR027417">
    <property type="entry name" value="P-loop_NTPase"/>
</dbReference>
<keyword evidence="3" id="KW-0342">GTP-binding</keyword>
<name>A0A8D0H9H2_SPHPU</name>
<dbReference type="InterPro" id="IPR045058">
    <property type="entry name" value="GIMA/IAN/Toc"/>
</dbReference>
<dbReference type="PANTHER" id="PTHR10903">
    <property type="entry name" value="GTPASE, IMAP FAMILY MEMBER-RELATED"/>
    <property type="match status" value="1"/>
</dbReference>
<dbReference type="PROSITE" id="PS51720">
    <property type="entry name" value="G_AIG1"/>
    <property type="match status" value="1"/>
</dbReference>
<dbReference type="AlphaFoldDB" id="A0A8D0H9H2"/>
<accession>A0A8D0H9H2</accession>
<keyword evidence="2" id="KW-0547">Nucleotide-binding</keyword>
<protein>
    <recommendedName>
        <fullName evidence="4">AIG1-type G domain-containing protein</fullName>
    </recommendedName>
</protein>